<dbReference type="SUPFAM" id="SSF55174">
    <property type="entry name" value="Alpha-L RNA-binding motif"/>
    <property type="match status" value="1"/>
</dbReference>
<evidence type="ECO:0000256" key="5">
    <source>
        <dbReference type="HAMAP-Rule" id="MF_00871"/>
    </source>
</evidence>
<keyword evidence="2 5" id="KW-0699">rRNA-binding</keyword>
<evidence type="ECO:0000313" key="7">
    <source>
        <dbReference type="EMBL" id="MDK9581138.1"/>
    </source>
</evidence>
<organism evidence="7 8">
    <name type="scientific">Sneathia sanguinegens</name>
    <dbReference type="NCBI Taxonomy" id="40543"/>
    <lineage>
        <taxon>Bacteria</taxon>
        <taxon>Fusobacteriati</taxon>
        <taxon>Fusobacteriota</taxon>
        <taxon>Fusobacteriia</taxon>
        <taxon>Fusobacteriales</taxon>
        <taxon>Leptotrichiaceae</taxon>
        <taxon>Sneathia</taxon>
    </lineage>
</organism>
<comment type="similarity">
    <text evidence="5">Belongs to the RqcP family.</text>
</comment>
<feature type="domain" description="RNA-binding S4" evidence="6">
    <location>
        <begin position="1"/>
        <end position="61"/>
    </location>
</feature>
<dbReference type="InterPro" id="IPR002942">
    <property type="entry name" value="S4_RNA-bd"/>
</dbReference>
<dbReference type="PIRSF" id="PIRSF038881">
    <property type="entry name" value="RNAbp_HP1423"/>
    <property type="match status" value="1"/>
</dbReference>
<dbReference type="SMART" id="SM00363">
    <property type="entry name" value="S4"/>
    <property type="match status" value="1"/>
</dbReference>
<name>A0ABT7HKT7_9FUSO</name>
<protein>
    <recommendedName>
        <fullName evidence="5">RQC P-site tRNA stabilizing factor</fullName>
        <shortName evidence="5">RqcP</shortName>
    </recommendedName>
    <alternativeName>
        <fullName evidence="5">Ribosome-associated protein quality control protein P</fullName>
    </alternativeName>
</protein>
<dbReference type="HAMAP" id="MF_00871">
    <property type="entry name" value="RqcP"/>
    <property type="match status" value="1"/>
</dbReference>
<dbReference type="InterPro" id="IPR036986">
    <property type="entry name" value="S4_RNA-bd_sf"/>
</dbReference>
<dbReference type="InterPro" id="IPR025490">
    <property type="entry name" value="RqcP"/>
</dbReference>
<comment type="function">
    <text evidence="5">Key component of the ribosome quality control system (RQC), a ribosome-associated complex that mediates the extraction of incompletely synthesized nascent chains from stalled ribosomes and their subsequent degradation. RqcH recruits Ala-charged tRNA, and with RqcP directs the elongation of stalled nascent chains on 50S ribosomal subunits, leading to non-templated C-terminal alanine extensions (Ala tail). The Ala tail promotes nascent chain degradation. RqcP is associated with the translocation-like movement of the peptidyl-tRNA from the A-site into the P-site.</text>
</comment>
<comment type="caution">
    <text evidence="7">The sequence shown here is derived from an EMBL/GenBank/DDBJ whole genome shotgun (WGS) entry which is preliminary data.</text>
</comment>
<dbReference type="Pfam" id="PF01479">
    <property type="entry name" value="S4"/>
    <property type="match status" value="1"/>
</dbReference>
<gene>
    <name evidence="5" type="primary">rqcP</name>
    <name evidence="7" type="ORF">QQA45_06485</name>
</gene>
<sequence>MRLDKFLKVTRIIKRRTIAQELCDAKNVKVNGDAKKPSYEVKKGDNLEIKYYSNIIKAKVLEIPKEALKKEQISEYISFIN</sequence>
<dbReference type="RefSeq" id="WP_066730000.1">
    <property type="nucleotide sequence ID" value="NZ_CAMPUK010000018.1"/>
</dbReference>
<evidence type="ECO:0000256" key="2">
    <source>
        <dbReference type="ARBA" id="ARBA00022730"/>
    </source>
</evidence>
<evidence type="ECO:0000256" key="3">
    <source>
        <dbReference type="ARBA" id="ARBA00022884"/>
    </source>
</evidence>
<dbReference type="Proteomes" id="UP001225134">
    <property type="component" value="Unassembled WGS sequence"/>
</dbReference>
<evidence type="ECO:0000313" key="8">
    <source>
        <dbReference type="Proteomes" id="UP001225134"/>
    </source>
</evidence>
<keyword evidence="1 5" id="KW-0820">tRNA-binding</keyword>
<dbReference type="Gene3D" id="3.10.290.10">
    <property type="entry name" value="RNA-binding S4 domain"/>
    <property type="match status" value="1"/>
</dbReference>
<proteinExistence type="inferred from homology"/>
<dbReference type="CDD" id="cd00165">
    <property type="entry name" value="S4"/>
    <property type="match status" value="1"/>
</dbReference>
<accession>A0ABT7HKT7</accession>
<comment type="subunit">
    <text evidence="5">Associates with stalled 50S ribosomal subunits. Binds to RqcH, 23S rRNA and the P-site tRNA. Does not require RqcH for association with 50S subunits.</text>
</comment>
<dbReference type="PROSITE" id="PS50889">
    <property type="entry name" value="S4"/>
    <property type="match status" value="1"/>
</dbReference>
<dbReference type="EMBL" id="JASSPP010000012">
    <property type="protein sequence ID" value="MDK9581138.1"/>
    <property type="molecule type" value="Genomic_DNA"/>
</dbReference>
<evidence type="ECO:0000256" key="4">
    <source>
        <dbReference type="ARBA" id="ARBA00022917"/>
    </source>
</evidence>
<evidence type="ECO:0000256" key="1">
    <source>
        <dbReference type="ARBA" id="ARBA00022555"/>
    </source>
</evidence>
<keyword evidence="8" id="KW-1185">Reference proteome</keyword>
<keyword evidence="4 5" id="KW-0648">Protein biosynthesis</keyword>
<reference evidence="7 8" key="1">
    <citation type="submission" date="2023-06" db="EMBL/GenBank/DDBJ databases">
        <title>Antibody response to the Sneathia vaginalis cytopathogenic toxin A during pregnancy.</title>
        <authorList>
            <person name="Mccoy Z.T."/>
            <person name="Serrano M.G."/>
            <person name="Spaine K."/>
            <person name="Edwards D.J."/>
            <person name="Buck G.A."/>
            <person name="Jefferson K."/>
        </authorList>
    </citation>
    <scope>NUCLEOTIDE SEQUENCE [LARGE SCALE GENOMIC DNA]</scope>
    <source>
        <strain evidence="7 8">CCUG 42621</strain>
    </source>
</reference>
<keyword evidence="3 5" id="KW-0694">RNA-binding</keyword>
<evidence type="ECO:0000259" key="6">
    <source>
        <dbReference type="SMART" id="SM00363"/>
    </source>
</evidence>